<dbReference type="PANTHER" id="PTHR11608:SF0">
    <property type="entry name" value="BIFUNCTIONAL PROTEIN PYRR"/>
    <property type="match status" value="1"/>
</dbReference>
<dbReference type="GO" id="GO:0004845">
    <property type="term" value="F:uracil phosphoribosyltransferase activity"/>
    <property type="evidence" value="ECO:0007669"/>
    <property type="project" value="UniProtKB-EC"/>
</dbReference>
<sequence>MFILQSNASIANHFIAELRDVSIQHDSMRFRRNMDRLGEILAYEISKTLIYKPVEIQTPLAIAHTQMLEEQPVLVAILRASLPFHHGFLNIFDRAENAFIGAYRGKHRADETFDVQMDYLASPDLTDKTIILVDPMLATGKSLYKSYQALQAYGVPRRVIIAAAIAAPEGVDYLKTQMPEAEFFLGALDDHLNEKFYIIPGLGDAGDLAYGGKL</sequence>
<dbReference type="EMBL" id="FOXH01000002">
    <property type="protein sequence ID" value="SFP27929.1"/>
    <property type="molecule type" value="Genomic_DNA"/>
</dbReference>
<name>A0A1I5P1K4_9BACT</name>
<comment type="similarity">
    <text evidence="3">Belongs to the UPRTase family.</text>
</comment>
<dbReference type="Gene3D" id="3.40.50.2020">
    <property type="match status" value="1"/>
</dbReference>
<evidence type="ECO:0000256" key="5">
    <source>
        <dbReference type="ARBA" id="ARBA00022533"/>
    </source>
</evidence>
<keyword evidence="17" id="KW-1185">Reference proteome</keyword>
<keyword evidence="7 16" id="KW-0808">Transferase</keyword>
<dbReference type="GO" id="GO:0005525">
    <property type="term" value="F:GTP binding"/>
    <property type="evidence" value="ECO:0007669"/>
    <property type="project" value="UniProtKB-KW"/>
</dbReference>
<evidence type="ECO:0000256" key="3">
    <source>
        <dbReference type="ARBA" id="ARBA00009516"/>
    </source>
</evidence>
<evidence type="ECO:0000256" key="6">
    <source>
        <dbReference type="ARBA" id="ARBA00022676"/>
    </source>
</evidence>
<organism evidence="16 17">
    <name type="scientific">Pseudarcicella hirudinis</name>
    <dbReference type="NCBI Taxonomy" id="1079859"/>
    <lineage>
        <taxon>Bacteria</taxon>
        <taxon>Pseudomonadati</taxon>
        <taxon>Bacteroidota</taxon>
        <taxon>Cytophagia</taxon>
        <taxon>Cytophagales</taxon>
        <taxon>Flectobacillaceae</taxon>
        <taxon>Pseudarcicella</taxon>
    </lineage>
</organism>
<comment type="function">
    <text evidence="12">Catalyzes the conversion of uracil and 5-phospho-alpha-D-ribose 1-diphosphate (PRPP) to UMP and diphosphate.</text>
</comment>
<dbReference type="Proteomes" id="UP000199306">
    <property type="component" value="Unassembled WGS sequence"/>
</dbReference>
<gene>
    <name evidence="16" type="ORF">SAMN04515674_102229</name>
</gene>
<protein>
    <recommendedName>
        <fullName evidence="13">Uracil phosphoribosyltransferase</fullName>
        <ecNumber evidence="4">2.4.2.9</ecNumber>
    </recommendedName>
    <alternativeName>
        <fullName evidence="10">UMP pyrophosphorylase</fullName>
    </alternativeName>
    <alternativeName>
        <fullName evidence="14">UPRTase</fullName>
    </alternativeName>
</protein>
<dbReference type="Pfam" id="PF14681">
    <property type="entry name" value="UPRTase"/>
    <property type="match status" value="1"/>
</dbReference>
<dbReference type="EC" id="2.4.2.9" evidence="4"/>
<evidence type="ECO:0000256" key="1">
    <source>
        <dbReference type="ARBA" id="ARBA00001946"/>
    </source>
</evidence>
<evidence type="ECO:0000256" key="8">
    <source>
        <dbReference type="ARBA" id="ARBA00022741"/>
    </source>
</evidence>
<keyword evidence="5" id="KW-0021">Allosteric enzyme</keyword>
<dbReference type="SUPFAM" id="SSF53271">
    <property type="entry name" value="PRTase-like"/>
    <property type="match status" value="1"/>
</dbReference>
<evidence type="ECO:0000256" key="9">
    <source>
        <dbReference type="ARBA" id="ARBA00023134"/>
    </source>
</evidence>
<evidence type="ECO:0000313" key="16">
    <source>
        <dbReference type="EMBL" id="SFP27929.1"/>
    </source>
</evidence>
<evidence type="ECO:0000256" key="4">
    <source>
        <dbReference type="ARBA" id="ARBA00011894"/>
    </source>
</evidence>
<evidence type="ECO:0000313" key="17">
    <source>
        <dbReference type="Proteomes" id="UP000199306"/>
    </source>
</evidence>
<dbReference type="InterPro" id="IPR050137">
    <property type="entry name" value="PyrR_bifunctional"/>
</dbReference>
<dbReference type="AlphaFoldDB" id="A0A1I5P1K4"/>
<keyword evidence="8" id="KW-0547">Nucleotide-binding</keyword>
<keyword evidence="6 16" id="KW-0328">Glycosyltransferase</keyword>
<dbReference type="PANTHER" id="PTHR11608">
    <property type="entry name" value="BIFUNCTIONAL PROTEIN PYRR"/>
    <property type="match status" value="1"/>
</dbReference>
<dbReference type="InterPro" id="IPR000836">
    <property type="entry name" value="PRTase_dom"/>
</dbReference>
<dbReference type="RefSeq" id="WP_092012676.1">
    <property type="nucleotide sequence ID" value="NZ_FOXH01000002.1"/>
</dbReference>
<evidence type="ECO:0000256" key="12">
    <source>
        <dbReference type="ARBA" id="ARBA00056901"/>
    </source>
</evidence>
<evidence type="ECO:0000256" key="10">
    <source>
        <dbReference type="ARBA" id="ARBA00031082"/>
    </source>
</evidence>
<accession>A0A1I5P1K4</accession>
<dbReference type="CDD" id="cd06223">
    <property type="entry name" value="PRTases_typeI"/>
    <property type="match status" value="1"/>
</dbReference>
<evidence type="ECO:0000256" key="14">
    <source>
        <dbReference type="ARBA" id="ARBA00079807"/>
    </source>
</evidence>
<feature type="domain" description="Phosphoribosyltransferase" evidence="15">
    <location>
        <begin position="9"/>
        <end position="211"/>
    </location>
</feature>
<reference evidence="16 17" key="1">
    <citation type="submission" date="2016-10" db="EMBL/GenBank/DDBJ databases">
        <authorList>
            <person name="de Groot N.N."/>
        </authorList>
    </citation>
    <scope>NUCLEOTIDE SEQUENCE [LARGE SCALE GENOMIC DNA]</scope>
    <source>
        <strain evidence="17">E92,LMG 26720,CCM 7988</strain>
    </source>
</reference>
<evidence type="ECO:0000256" key="13">
    <source>
        <dbReference type="ARBA" id="ARBA00072146"/>
    </source>
</evidence>
<evidence type="ECO:0000259" key="15">
    <source>
        <dbReference type="Pfam" id="PF14681"/>
    </source>
</evidence>
<comment type="cofactor">
    <cofactor evidence="1">
        <name>Mg(2+)</name>
        <dbReference type="ChEBI" id="CHEBI:18420"/>
    </cofactor>
</comment>
<dbReference type="FunFam" id="3.40.50.2020:FF:000023">
    <property type="entry name" value="Probable uracil phosphoribosyltransferase"/>
    <property type="match status" value="1"/>
</dbReference>
<proteinExistence type="inferred from homology"/>
<dbReference type="STRING" id="1079859.SAMN04515674_102229"/>
<comment type="catalytic activity">
    <reaction evidence="11">
        <text>UMP + diphosphate = 5-phospho-alpha-D-ribose 1-diphosphate + uracil</text>
        <dbReference type="Rhea" id="RHEA:13017"/>
        <dbReference type="ChEBI" id="CHEBI:17568"/>
        <dbReference type="ChEBI" id="CHEBI:33019"/>
        <dbReference type="ChEBI" id="CHEBI:57865"/>
        <dbReference type="ChEBI" id="CHEBI:58017"/>
        <dbReference type="EC" id="2.4.2.9"/>
    </reaction>
</comment>
<dbReference type="NCBIfam" id="NF001097">
    <property type="entry name" value="PRK00129.1"/>
    <property type="match status" value="1"/>
</dbReference>
<keyword evidence="9" id="KW-0342">GTP-binding</keyword>
<evidence type="ECO:0000256" key="2">
    <source>
        <dbReference type="ARBA" id="ARBA00005180"/>
    </source>
</evidence>
<evidence type="ECO:0000256" key="7">
    <source>
        <dbReference type="ARBA" id="ARBA00022679"/>
    </source>
</evidence>
<dbReference type="InterPro" id="IPR029057">
    <property type="entry name" value="PRTase-like"/>
</dbReference>
<comment type="pathway">
    <text evidence="2">Pyrimidine metabolism; UMP biosynthesis via salvage pathway; UMP from uracil: step 1/1.</text>
</comment>
<evidence type="ECO:0000256" key="11">
    <source>
        <dbReference type="ARBA" id="ARBA00052919"/>
    </source>
</evidence>
<dbReference type="OrthoDB" id="9781675at2"/>